<keyword evidence="4 5" id="KW-0472">Membrane</keyword>
<feature type="transmembrane region" description="Helical" evidence="5">
    <location>
        <begin position="190"/>
        <end position="212"/>
    </location>
</feature>
<keyword evidence="2 5" id="KW-0812">Transmembrane</keyword>
<evidence type="ECO:0000256" key="5">
    <source>
        <dbReference type="SAM" id="Phobius"/>
    </source>
</evidence>
<dbReference type="InterPro" id="IPR013525">
    <property type="entry name" value="ABC2_TM"/>
</dbReference>
<protein>
    <recommendedName>
        <fullName evidence="6">ABC-2 type transporter transmembrane domain-containing protein</fullName>
    </recommendedName>
</protein>
<dbReference type="Pfam" id="PF12698">
    <property type="entry name" value="ABC2_membrane_3"/>
    <property type="match status" value="1"/>
</dbReference>
<evidence type="ECO:0000259" key="6">
    <source>
        <dbReference type="Pfam" id="PF12698"/>
    </source>
</evidence>
<gene>
    <name evidence="7" type="ORF">Aiant_13800</name>
</gene>
<evidence type="ECO:0000313" key="8">
    <source>
        <dbReference type="Proteomes" id="UP000676967"/>
    </source>
</evidence>
<feature type="transmembrane region" description="Helical" evidence="5">
    <location>
        <begin position="108"/>
        <end position="128"/>
    </location>
</feature>
<dbReference type="Proteomes" id="UP000676967">
    <property type="component" value="Chromosome"/>
</dbReference>
<keyword evidence="3 5" id="KW-1133">Transmembrane helix</keyword>
<dbReference type="EMBL" id="AP023356">
    <property type="protein sequence ID" value="BCJ40723.1"/>
    <property type="molecule type" value="Genomic_DNA"/>
</dbReference>
<proteinExistence type="predicted"/>
<reference evidence="7 8" key="1">
    <citation type="submission" date="2020-08" db="EMBL/GenBank/DDBJ databases">
        <title>Whole genome shotgun sequence of Actinoplanes ianthinogenes NBRC 13996.</title>
        <authorList>
            <person name="Komaki H."/>
            <person name="Tamura T."/>
        </authorList>
    </citation>
    <scope>NUCLEOTIDE SEQUENCE [LARGE SCALE GENOMIC DNA]</scope>
    <source>
        <strain evidence="7 8">NBRC 13996</strain>
    </source>
</reference>
<dbReference type="RefSeq" id="WP_189335216.1">
    <property type="nucleotide sequence ID" value="NZ_AP023356.1"/>
</dbReference>
<feature type="domain" description="ABC-2 type transporter transmembrane" evidence="6">
    <location>
        <begin position="29"/>
        <end position="178"/>
    </location>
</feature>
<sequence>MGAVLPTALGLLILWAEADTGRAGPDATAGLLLVTVITLTGYVSGTTTLAARRRQSVLRRLRTSGASDAAILAGTLAPSAALTVAQTALLLGITASGEGLGPVTPGPLLLAVVGGTVLGCALAALTAAFTSAPELAQLTTSPIALAWLGSALWAARTPPDQVPTLMLALPGAAVTQLSRIAWQIPGAAGLLPAIALLTLPALAAVPIATRLFRWDPRQ</sequence>
<name>A0ABM7LNC7_9ACTN</name>
<evidence type="ECO:0000256" key="3">
    <source>
        <dbReference type="ARBA" id="ARBA00022989"/>
    </source>
</evidence>
<comment type="subcellular location">
    <subcellularLocation>
        <location evidence="1">Membrane</location>
        <topology evidence="1">Multi-pass membrane protein</topology>
    </subcellularLocation>
</comment>
<keyword evidence="8" id="KW-1185">Reference proteome</keyword>
<evidence type="ECO:0000256" key="2">
    <source>
        <dbReference type="ARBA" id="ARBA00022692"/>
    </source>
</evidence>
<evidence type="ECO:0000256" key="4">
    <source>
        <dbReference type="ARBA" id="ARBA00023136"/>
    </source>
</evidence>
<organism evidence="7 8">
    <name type="scientific">Actinoplanes ianthinogenes</name>
    <dbReference type="NCBI Taxonomy" id="122358"/>
    <lineage>
        <taxon>Bacteria</taxon>
        <taxon>Bacillati</taxon>
        <taxon>Actinomycetota</taxon>
        <taxon>Actinomycetes</taxon>
        <taxon>Micromonosporales</taxon>
        <taxon>Micromonosporaceae</taxon>
        <taxon>Actinoplanes</taxon>
    </lineage>
</organism>
<evidence type="ECO:0000256" key="1">
    <source>
        <dbReference type="ARBA" id="ARBA00004141"/>
    </source>
</evidence>
<feature type="transmembrane region" description="Helical" evidence="5">
    <location>
        <begin position="71"/>
        <end position="96"/>
    </location>
</feature>
<accession>A0ABM7LNC7</accession>
<feature type="transmembrane region" description="Helical" evidence="5">
    <location>
        <begin position="28"/>
        <end position="51"/>
    </location>
</feature>
<evidence type="ECO:0000313" key="7">
    <source>
        <dbReference type="EMBL" id="BCJ40723.1"/>
    </source>
</evidence>